<evidence type="ECO:0000313" key="2">
    <source>
        <dbReference type="Proteomes" id="UP000241362"/>
    </source>
</evidence>
<keyword evidence="2" id="KW-1185">Reference proteome</keyword>
<protein>
    <submittedName>
        <fullName evidence="1">DUF3563 domain-containing protein</fullName>
    </submittedName>
</protein>
<name>A0A2T4J5N6_FUSBL</name>
<sequence>MFARLKTVLKTLQGPSIEEMEHRYLEGAVSRIDLERRERDVDAGLFRRPTRYY</sequence>
<reference evidence="1 2" key="1">
    <citation type="submission" date="2018-03" db="EMBL/GenBank/DDBJ databases">
        <title>Rhodobacter blasticus.</title>
        <authorList>
            <person name="Meyer T.E."/>
            <person name="Miller S."/>
            <person name="Lodha T."/>
            <person name="Gandham S."/>
            <person name="Chintalapati S."/>
            <person name="Chintalapati V.R."/>
        </authorList>
    </citation>
    <scope>NUCLEOTIDE SEQUENCE [LARGE SCALE GENOMIC DNA]</scope>
    <source>
        <strain evidence="1 2">DSM 2131</strain>
    </source>
</reference>
<dbReference type="AlphaFoldDB" id="A0A2T4J5N6"/>
<comment type="caution">
    <text evidence="1">The sequence shown here is derived from an EMBL/GenBank/DDBJ whole genome shotgun (WGS) entry which is preliminary data.</text>
</comment>
<dbReference type="RefSeq" id="WP_107674352.1">
    <property type="nucleotide sequence ID" value="NZ_PZKE01000017.1"/>
</dbReference>
<dbReference type="Proteomes" id="UP000241362">
    <property type="component" value="Unassembled WGS sequence"/>
</dbReference>
<proteinExistence type="predicted"/>
<dbReference type="EMBL" id="PZKE01000017">
    <property type="protein sequence ID" value="PTE13214.1"/>
    <property type="molecule type" value="Genomic_DNA"/>
</dbReference>
<gene>
    <name evidence="1" type="ORF">C5F44_14750</name>
</gene>
<organism evidence="1 2">
    <name type="scientific">Fuscovulum blasticum DSM 2131</name>
    <dbReference type="NCBI Taxonomy" id="1188250"/>
    <lineage>
        <taxon>Bacteria</taxon>
        <taxon>Pseudomonadati</taxon>
        <taxon>Pseudomonadota</taxon>
        <taxon>Alphaproteobacteria</taxon>
        <taxon>Rhodobacterales</taxon>
        <taxon>Paracoccaceae</taxon>
        <taxon>Pseudogemmobacter</taxon>
    </lineage>
</organism>
<evidence type="ECO:0000313" key="1">
    <source>
        <dbReference type="EMBL" id="PTE13214.1"/>
    </source>
</evidence>
<accession>A0A2T4J5N6</accession>